<dbReference type="AlphaFoldDB" id="A0A0C3SF66"/>
<evidence type="ECO:0000256" key="1">
    <source>
        <dbReference type="SAM" id="MobiDB-lite"/>
    </source>
</evidence>
<feature type="compositionally biased region" description="Low complexity" evidence="1">
    <location>
        <begin position="96"/>
        <end position="114"/>
    </location>
</feature>
<feature type="compositionally biased region" description="Polar residues" evidence="1">
    <location>
        <begin position="147"/>
        <end position="161"/>
    </location>
</feature>
<feature type="compositionally biased region" description="Low complexity" evidence="1">
    <location>
        <begin position="37"/>
        <end position="48"/>
    </location>
</feature>
<keyword evidence="3" id="KW-1185">Reference proteome</keyword>
<dbReference type="Proteomes" id="UP000053257">
    <property type="component" value="Unassembled WGS sequence"/>
</dbReference>
<name>A0A0C3SF66_PHLG1</name>
<sequence>MWHKPTCNTQVYLRTKEVSDEQKGSRQFKYARLTTSSSLQLRSSAAARRNPHRPSTLLSATAVPRSTPPPAPASRLSPGASPDSLPHLRHLRRRSAAPSRASAAGSPPVARASRLCSRAPTLTVRCRSKPTVPRCSTGPGVTRARQRSTVSLSSRPRTCPP</sequence>
<accession>A0A0C3SF66</accession>
<gene>
    <name evidence="2" type="ORF">PHLGIDRAFT_455801</name>
</gene>
<proteinExistence type="predicted"/>
<reference evidence="2 3" key="1">
    <citation type="journal article" date="2014" name="PLoS Genet.">
        <title>Analysis of the Phlebiopsis gigantea genome, transcriptome and secretome provides insight into its pioneer colonization strategies of wood.</title>
        <authorList>
            <person name="Hori C."/>
            <person name="Ishida T."/>
            <person name="Igarashi K."/>
            <person name="Samejima M."/>
            <person name="Suzuki H."/>
            <person name="Master E."/>
            <person name="Ferreira P."/>
            <person name="Ruiz-Duenas F.J."/>
            <person name="Held B."/>
            <person name="Canessa P."/>
            <person name="Larrondo L.F."/>
            <person name="Schmoll M."/>
            <person name="Druzhinina I.S."/>
            <person name="Kubicek C.P."/>
            <person name="Gaskell J.A."/>
            <person name="Kersten P."/>
            <person name="St John F."/>
            <person name="Glasner J."/>
            <person name="Sabat G."/>
            <person name="Splinter BonDurant S."/>
            <person name="Syed K."/>
            <person name="Yadav J."/>
            <person name="Mgbeahuruike A.C."/>
            <person name="Kovalchuk A."/>
            <person name="Asiegbu F.O."/>
            <person name="Lackner G."/>
            <person name="Hoffmeister D."/>
            <person name="Rencoret J."/>
            <person name="Gutierrez A."/>
            <person name="Sun H."/>
            <person name="Lindquist E."/>
            <person name="Barry K."/>
            <person name="Riley R."/>
            <person name="Grigoriev I.V."/>
            <person name="Henrissat B."/>
            <person name="Kues U."/>
            <person name="Berka R.M."/>
            <person name="Martinez A.T."/>
            <person name="Covert S.F."/>
            <person name="Blanchette R.A."/>
            <person name="Cullen D."/>
        </authorList>
    </citation>
    <scope>NUCLEOTIDE SEQUENCE [LARGE SCALE GENOMIC DNA]</scope>
    <source>
        <strain evidence="2 3">11061_1 CR5-6</strain>
    </source>
</reference>
<feature type="region of interest" description="Disordered" evidence="1">
    <location>
        <begin position="37"/>
        <end position="161"/>
    </location>
</feature>
<evidence type="ECO:0000313" key="2">
    <source>
        <dbReference type="EMBL" id="KIP11550.1"/>
    </source>
</evidence>
<dbReference type="EMBL" id="KN840445">
    <property type="protein sequence ID" value="KIP11550.1"/>
    <property type="molecule type" value="Genomic_DNA"/>
</dbReference>
<feature type="compositionally biased region" description="Low complexity" evidence="1">
    <location>
        <begin position="73"/>
        <end position="85"/>
    </location>
</feature>
<protein>
    <submittedName>
        <fullName evidence="2">Uncharacterized protein</fullName>
    </submittedName>
</protein>
<dbReference type="HOGENOM" id="CLU_1644333_0_0_1"/>
<evidence type="ECO:0000313" key="3">
    <source>
        <dbReference type="Proteomes" id="UP000053257"/>
    </source>
</evidence>
<organism evidence="2 3">
    <name type="scientific">Phlebiopsis gigantea (strain 11061_1 CR5-6)</name>
    <name type="common">White-rot fungus</name>
    <name type="synonym">Peniophora gigantea</name>
    <dbReference type="NCBI Taxonomy" id="745531"/>
    <lineage>
        <taxon>Eukaryota</taxon>
        <taxon>Fungi</taxon>
        <taxon>Dikarya</taxon>
        <taxon>Basidiomycota</taxon>
        <taxon>Agaricomycotina</taxon>
        <taxon>Agaricomycetes</taxon>
        <taxon>Polyporales</taxon>
        <taxon>Phanerochaetaceae</taxon>
        <taxon>Phlebiopsis</taxon>
    </lineage>
</organism>